<comment type="caution">
    <text evidence="1">The sequence shown here is derived from an EMBL/GenBank/DDBJ whole genome shotgun (WGS) entry which is preliminary data.</text>
</comment>
<protein>
    <submittedName>
        <fullName evidence="1">Uncharacterized protein</fullName>
    </submittedName>
</protein>
<sequence length="71" mass="7583">MDLNTALEADNAEGAEALIDLDAIATQLEDFRAKYPNTFAYLCGEGRRGADFTLVDGISAVSDALDVLEES</sequence>
<evidence type="ECO:0000313" key="2">
    <source>
        <dbReference type="Proteomes" id="UP000031549"/>
    </source>
</evidence>
<proteinExistence type="predicted"/>
<dbReference type="AlphaFoldDB" id="A0A846HJL1"/>
<organism evidence="1 2">
    <name type="scientific">Hassallia byssoidea VB512170</name>
    <dbReference type="NCBI Taxonomy" id="1304833"/>
    <lineage>
        <taxon>Bacteria</taxon>
        <taxon>Bacillati</taxon>
        <taxon>Cyanobacteriota</taxon>
        <taxon>Cyanophyceae</taxon>
        <taxon>Nostocales</taxon>
        <taxon>Tolypothrichaceae</taxon>
        <taxon>Hassallia</taxon>
    </lineage>
</organism>
<gene>
    <name evidence="1" type="ORF">PI95_032215</name>
</gene>
<reference evidence="1 2" key="1">
    <citation type="journal article" date="2015" name="Genome Announc.">
        <title>Draft Genome Sequence of Cyanobacterium Hassallia byssoidea Strain VB512170, Isolated from Monuments in India.</title>
        <authorList>
            <person name="Singh D."/>
            <person name="Chandrababunaidu M.M."/>
            <person name="Panda A."/>
            <person name="Sen D."/>
            <person name="Bhattacharyya S."/>
            <person name="Adhikary S.P."/>
            <person name="Tripathy S."/>
        </authorList>
    </citation>
    <scope>NUCLEOTIDE SEQUENCE [LARGE SCALE GENOMIC DNA]</scope>
    <source>
        <strain evidence="1 2">VB512170</strain>
    </source>
</reference>
<evidence type="ECO:0000313" key="1">
    <source>
        <dbReference type="EMBL" id="NEU77039.1"/>
    </source>
</evidence>
<name>A0A846HJL1_9CYAN</name>
<dbReference type="RefSeq" id="WP_039754291.1">
    <property type="nucleotide sequence ID" value="NZ_JTCM02000149.1"/>
</dbReference>
<dbReference type="Proteomes" id="UP000031549">
    <property type="component" value="Unassembled WGS sequence"/>
</dbReference>
<accession>A0A846HJL1</accession>
<keyword evidence="2" id="KW-1185">Reference proteome</keyword>
<dbReference type="EMBL" id="JTCM02000149">
    <property type="protein sequence ID" value="NEU77039.1"/>
    <property type="molecule type" value="Genomic_DNA"/>
</dbReference>